<feature type="transmembrane region" description="Helical" evidence="9">
    <location>
        <begin position="280"/>
        <end position="299"/>
    </location>
</feature>
<reference evidence="10 11" key="1">
    <citation type="submission" date="2019-08" db="EMBL/GenBank/DDBJ databases">
        <title>Deep-cultivation of Planctomycetes and their phenomic and genomic characterization uncovers novel biology.</title>
        <authorList>
            <person name="Wiegand S."/>
            <person name="Jogler M."/>
            <person name="Boedeker C."/>
            <person name="Pinto D."/>
            <person name="Vollmers J."/>
            <person name="Rivas-Marin E."/>
            <person name="Kohn T."/>
            <person name="Peeters S.H."/>
            <person name="Heuer A."/>
            <person name="Rast P."/>
            <person name="Oberbeckmann S."/>
            <person name="Bunk B."/>
            <person name="Jeske O."/>
            <person name="Meyerdierks A."/>
            <person name="Storesund J.E."/>
            <person name="Kallscheuer N."/>
            <person name="Luecker S."/>
            <person name="Lage O.M."/>
            <person name="Pohl T."/>
            <person name="Merkel B.J."/>
            <person name="Hornburger P."/>
            <person name="Mueller R.-W."/>
            <person name="Bruemmer F."/>
            <person name="Labrenz M."/>
            <person name="Spormann A.M."/>
            <person name="Op den Camp H."/>
            <person name="Overmann J."/>
            <person name="Amann R."/>
            <person name="Jetten M.S.M."/>
            <person name="Mascher T."/>
            <person name="Medema M.H."/>
            <person name="Devos D.P."/>
            <person name="Kaster A.-K."/>
            <person name="Ovreas L."/>
            <person name="Rohde M."/>
            <person name="Galperin M.Y."/>
            <person name="Jogler C."/>
        </authorList>
    </citation>
    <scope>NUCLEOTIDE SEQUENCE [LARGE SCALE GENOMIC DNA]</scope>
    <source>
        <strain evidence="10 11">Pr1d</strain>
    </source>
</reference>
<feature type="transmembrane region" description="Helical" evidence="9">
    <location>
        <begin position="34"/>
        <end position="58"/>
    </location>
</feature>
<keyword evidence="8 9" id="KW-0472">Membrane</keyword>
<dbReference type="GO" id="GO:0016020">
    <property type="term" value="C:membrane"/>
    <property type="evidence" value="ECO:0007669"/>
    <property type="project" value="InterPro"/>
</dbReference>
<evidence type="ECO:0000256" key="6">
    <source>
        <dbReference type="ARBA" id="ARBA00022847"/>
    </source>
</evidence>
<evidence type="ECO:0000256" key="5">
    <source>
        <dbReference type="ARBA" id="ARBA00022692"/>
    </source>
</evidence>
<feature type="transmembrane region" description="Helical" evidence="9">
    <location>
        <begin position="132"/>
        <end position="151"/>
    </location>
</feature>
<keyword evidence="5 9" id="KW-0812">Transmembrane</keyword>
<gene>
    <name evidence="10" type="primary">rhaT</name>
    <name evidence="10" type="ORF">Pr1d_24450</name>
</gene>
<dbReference type="GO" id="GO:0015153">
    <property type="term" value="F:rhamnose transmembrane transporter activity"/>
    <property type="evidence" value="ECO:0007669"/>
    <property type="project" value="InterPro"/>
</dbReference>
<evidence type="ECO:0000256" key="8">
    <source>
        <dbReference type="ARBA" id="ARBA00023136"/>
    </source>
</evidence>
<dbReference type="GO" id="GO:0015293">
    <property type="term" value="F:symporter activity"/>
    <property type="evidence" value="ECO:0007669"/>
    <property type="project" value="UniProtKB-KW"/>
</dbReference>
<evidence type="ECO:0000256" key="9">
    <source>
        <dbReference type="SAM" id="Phobius"/>
    </source>
</evidence>
<evidence type="ECO:0000256" key="4">
    <source>
        <dbReference type="ARBA" id="ARBA00022597"/>
    </source>
</evidence>
<evidence type="ECO:0000313" key="11">
    <source>
        <dbReference type="Proteomes" id="UP000323917"/>
    </source>
</evidence>
<dbReference type="InterPro" id="IPR004673">
    <property type="entry name" value="L-rhamnose-proton_sym_RhaT"/>
</dbReference>
<feature type="transmembrane region" description="Helical" evidence="9">
    <location>
        <begin position="247"/>
        <end position="268"/>
    </location>
</feature>
<keyword evidence="2" id="KW-1003">Cell membrane</keyword>
<evidence type="ECO:0000256" key="3">
    <source>
        <dbReference type="ARBA" id="ARBA00022519"/>
    </source>
</evidence>
<dbReference type="EMBL" id="CP042913">
    <property type="protein sequence ID" value="QEG35154.1"/>
    <property type="molecule type" value="Genomic_DNA"/>
</dbReference>
<organism evidence="10 11">
    <name type="scientific">Bythopirellula goksoeyrii</name>
    <dbReference type="NCBI Taxonomy" id="1400387"/>
    <lineage>
        <taxon>Bacteria</taxon>
        <taxon>Pseudomonadati</taxon>
        <taxon>Planctomycetota</taxon>
        <taxon>Planctomycetia</taxon>
        <taxon>Pirellulales</taxon>
        <taxon>Lacipirellulaceae</taxon>
        <taxon>Bythopirellula</taxon>
    </lineage>
</organism>
<feature type="transmembrane region" description="Helical" evidence="9">
    <location>
        <begin position="166"/>
        <end position="186"/>
    </location>
</feature>
<dbReference type="OrthoDB" id="5241629at2"/>
<feature type="transmembrane region" description="Helical" evidence="9">
    <location>
        <begin position="207"/>
        <end position="227"/>
    </location>
</feature>
<dbReference type="Pfam" id="PF06379">
    <property type="entry name" value="RhaT"/>
    <property type="match status" value="1"/>
</dbReference>
<name>A0A5B9Q7Y8_9BACT</name>
<proteinExistence type="predicted"/>
<protein>
    <submittedName>
        <fullName evidence="10">L-rhamnose-proton symporter</fullName>
    </submittedName>
</protein>
<evidence type="ECO:0000256" key="2">
    <source>
        <dbReference type="ARBA" id="ARBA00022475"/>
    </source>
</evidence>
<evidence type="ECO:0000313" key="10">
    <source>
        <dbReference type="EMBL" id="QEG35154.1"/>
    </source>
</evidence>
<keyword evidence="1" id="KW-0813">Transport</keyword>
<evidence type="ECO:0000256" key="1">
    <source>
        <dbReference type="ARBA" id="ARBA00022448"/>
    </source>
</evidence>
<feature type="transmembrane region" description="Helical" evidence="9">
    <location>
        <begin position="70"/>
        <end position="96"/>
    </location>
</feature>
<dbReference type="RefSeq" id="WP_148073702.1">
    <property type="nucleotide sequence ID" value="NZ_CP042913.1"/>
</dbReference>
<keyword evidence="6" id="KW-0769">Symport</keyword>
<keyword evidence="4" id="KW-0762">Sugar transport</keyword>
<keyword evidence="7 9" id="KW-1133">Transmembrane helix</keyword>
<accession>A0A5B9Q7Y8</accession>
<sequence>MDTSGLLIVLAAGTLGSATLLPMKFVKNWPWENTWLIFALFAYLIFPLAVALITIPGLTQLYREAGWGTILLVSLFGLGWGLSLILLGLSVAAVGLAVTNGIILGCSIAIGSLVPLLMIDASSLFTPAGVRILLADGLILAGVAVCARAGYLRDRGEAHEVHLGKAALWGVFLCFIAGLLTPLFNLAFSFGSELIELARQNGAKEEFAVNGVWGLACSIGSLPSIVYCATLLRKNSTWTTYRFPGSGWNVALCVLMGALFIIATVGYGMGALRMGPLGPVIGWPVYISSLIIGNCFWGWLTGEWQNAPTKLIGLMIVGIFLQVAGIVVLSLA</sequence>
<keyword evidence="3" id="KW-0997">Cell inner membrane</keyword>
<dbReference type="AlphaFoldDB" id="A0A5B9Q7Y8"/>
<evidence type="ECO:0000256" key="7">
    <source>
        <dbReference type="ARBA" id="ARBA00022989"/>
    </source>
</evidence>
<keyword evidence="11" id="KW-1185">Reference proteome</keyword>
<feature type="transmembrane region" description="Helical" evidence="9">
    <location>
        <begin position="102"/>
        <end position="120"/>
    </location>
</feature>
<feature type="transmembrane region" description="Helical" evidence="9">
    <location>
        <begin position="311"/>
        <end position="331"/>
    </location>
</feature>
<dbReference type="KEGG" id="bgok:Pr1d_24450"/>
<dbReference type="Proteomes" id="UP000323917">
    <property type="component" value="Chromosome"/>
</dbReference>